<keyword evidence="5" id="KW-0472">Membrane</keyword>
<dbReference type="PROSITE" id="PS50843">
    <property type="entry name" value="EXPANSIN_CBD"/>
    <property type="match status" value="1"/>
</dbReference>
<sequence>MGLQTGHRRLRAAAEAVSRLQLQSPSFASKRWVRRARLEQQHRCRRKTTVGFLLYYSILFASILDTVDARPHVRGKLNWRSAHATFYGGADASGTMGGACGYGNLYGQGYGTESTALSSVLFNNGAKCGACYAIMCYRSKHCYPGTPKVTVTATNFCPPNDALPNNNGGWCNPPLRHFDLAQPVFSRIADWKAGIIPVLFRRVPCVKNGGIRFTINGNKYFNLVLITNVGGKGDVRAVEFKGGDGGVWQSMTRNWGMNWQTNTVLVGQAISFRITTSDGRTTTSLDAAPSDWRFGQTFEGAQFTT</sequence>
<evidence type="ECO:0000313" key="9">
    <source>
        <dbReference type="EMBL" id="CAK9205669.1"/>
    </source>
</evidence>
<evidence type="ECO:0000256" key="4">
    <source>
        <dbReference type="ARBA" id="ARBA00022729"/>
    </source>
</evidence>
<dbReference type="SUPFAM" id="SSF50685">
    <property type="entry name" value="Barwin-like endoglucanases"/>
    <property type="match status" value="1"/>
</dbReference>
<comment type="similarity">
    <text evidence="1 6">Belongs to the expansin family. Expansin A subfamily.</text>
</comment>
<dbReference type="SUPFAM" id="SSF49590">
    <property type="entry name" value="PHL pollen allergen"/>
    <property type="match status" value="1"/>
</dbReference>
<dbReference type="Gene3D" id="2.40.40.10">
    <property type="entry name" value="RlpA-like domain"/>
    <property type="match status" value="1"/>
</dbReference>
<evidence type="ECO:0000259" key="7">
    <source>
        <dbReference type="PROSITE" id="PS50842"/>
    </source>
</evidence>
<evidence type="ECO:0000256" key="3">
    <source>
        <dbReference type="ARBA" id="ARBA00022525"/>
    </source>
</evidence>
<dbReference type="PRINTS" id="PR01226">
    <property type="entry name" value="EXPANSIN"/>
</dbReference>
<dbReference type="SMART" id="SM00837">
    <property type="entry name" value="DPBB_1"/>
    <property type="match status" value="1"/>
</dbReference>
<reference evidence="9" key="1">
    <citation type="submission" date="2024-02" db="EMBL/GenBank/DDBJ databases">
        <authorList>
            <consortium name="ELIXIR-Norway"/>
            <consortium name="Elixir Norway"/>
        </authorList>
    </citation>
    <scope>NUCLEOTIDE SEQUENCE</scope>
</reference>
<organism evidence="9 10">
    <name type="scientific">Sphagnum troendelagicum</name>
    <dbReference type="NCBI Taxonomy" id="128251"/>
    <lineage>
        <taxon>Eukaryota</taxon>
        <taxon>Viridiplantae</taxon>
        <taxon>Streptophyta</taxon>
        <taxon>Embryophyta</taxon>
        <taxon>Bryophyta</taxon>
        <taxon>Sphagnophytina</taxon>
        <taxon>Sphagnopsida</taxon>
        <taxon>Sphagnales</taxon>
        <taxon>Sphagnaceae</taxon>
        <taxon>Sphagnum</taxon>
    </lineage>
</organism>
<dbReference type="InterPro" id="IPR002963">
    <property type="entry name" value="Expansin"/>
</dbReference>
<name>A0ABP0TVK3_9BRYO</name>
<dbReference type="PROSITE" id="PS50842">
    <property type="entry name" value="EXPANSIN_EG45"/>
    <property type="match status" value="1"/>
</dbReference>
<dbReference type="InterPro" id="IPR036749">
    <property type="entry name" value="Expansin_CBD_sf"/>
</dbReference>
<feature type="domain" description="Expansin-like EG45" evidence="7">
    <location>
        <begin position="97"/>
        <end position="210"/>
    </location>
</feature>
<evidence type="ECO:0000256" key="1">
    <source>
        <dbReference type="ARBA" id="ARBA00005392"/>
    </source>
</evidence>
<dbReference type="InterPro" id="IPR007118">
    <property type="entry name" value="Expan_Lol_pI"/>
</dbReference>
<comment type="subcellular location">
    <subcellularLocation>
        <location evidence="6">Secreted</location>
        <location evidence="6">Cell wall</location>
    </subcellularLocation>
    <subcellularLocation>
        <location evidence="6">Membrane</location>
        <topology evidence="6">Peripheral membrane protein</topology>
    </subcellularLocation>
</comment>
<accession>A0ABP0TVK3</accession>
<gene>
    <name evidence="9" type="ORF">CSSPTR1EN2_LOCUS7964</name>
</gene>
<dbReference type="InterPro" id="IPR009009">
    <property type="entry name" value="RlpA-like_DPBB"/>
</dbReference>
<dbReference type="CDD" id="cd22274">
    <property type="entry name" value="DPBB_EXPA_N"/>
    <property type="match status" value="1"/>
</dbReference>
<evidence type="ECO:0000313" key="10">
    <source>
        <dbReference type="Proteomes" id="UP001497512"/>
    </source>
</evidence>
<dbReference type="InterPro" id="IPR007112">
    <property type="entry name" value="Expansin/allergen_DPBB_dom"/>
</dbReference>
<dbReference type="InterPro" id="IPR036908">
    <property type="entry name" value="RlpA-like_sf"/>
</dbReference>
<dbReference type="Pfam" id="PF03330">
    <property type="entry name" value="DPBB_1"/>
    <property type="match status" value="1"/>
</dbReference>
<dbReference type="Pfam" id="PF01357">
    <property type="entry name" value="Expansin_C"/>
    <property type="match status" value="1"/>
</dbReference>
<dbReference type="Gene3D" id="2.60.40.760">
    <property type="entry name" value="Expansin, cellulose-binding-like domain"/>
    <property type="match status" value="1"/>
</dbReference>
<keyword evidence="3 6" id="KW-0964">Secreted</keyword>
<evidence type="ECO:0000259" key="8">
    <source>
        <dbReference type="PROSITE" id="PS50843"/>
    </source>
</evidence>
<evidence type="ECO:0000256" key="5">
    <source>
        <dbReference type="ARBA" id="ARBA00023136"/>
    </source>
</evidence>
<keyword evidence="10" id="KW-1185">Reference proteome</keyword>
<feature type="domain" description="Expansin-like CBD" evidence="8">
    <location>
        <begin position="220"/>
        <end position="300"/>
    </location>
</feature>
<protein>
    <recommendedName>
        <fullName evidence="6">Expansin</fullName>
    </recommendedName>
</protein>
<proteinExistence type="inferred from homology"/>
<keyword evidence="2 6" id="KW-0134">Cell wall</keyword>
<dbReference type="PRINTS" id="PR01225">
    <property type="entry name" value="EXPANSNFAMLY"/>
</dbReference>
<dbReference type="Proteomes" id="UP001497512">
    <property type="component" value="Chromosome 15"/>
</dbReference>
<keyword evidence="4" id="KW-0732">Signal</keyword>
<dbReference type="EMBL" id="OZ019907">
    <property type="protein sequence ID" value="CAK9205669.1"/>
    <property type="molecule type" value="Genomic_DNA"/>
</dbReference>
<evidence type="ECO:0000256" key="2">
    <source>
        <dbReference type="ARBA" id="ARBA00022512"/>
    </source>
</evidence>
<keyword evidence="6" id="KW-0961">Cell wall biogenesis/degradation</keyword>
<comment type="function">
    <text evidence="6">Causes loosening and extension of plant cell walls by disrupting non-covalent bonding between cellulose microfibrils and matrix glucans. No enzymatic activity has been found.</text>
</comment>
<dbReference type="InterPro" id="IPR007117">
    <property type="entry name" value="Expansin_CBD"/>
</dbReference>
<evidence type="ECO:0000256" key="6">
    <source>
        <dbReference type="RuleBase" id="RU365023"/>
    </source>
</evidence>
<dbReference type="PANTHER" id="PTHR31867">
    <property type="entry name" value="EXPANSIN-A15"/>
    <property type="match status" value="1"/>
</dbReference>